<dbReference type="InterPro" id="IPR015943">
    <property type="entry name" value="WD40/YVTN_repeat-like_dom_sf"/>
</dbReference>
<dbReference type="Proteomes" id="UP001595698">
    <property type="component" value="Unassembled WGS sequence"/>
</dbReference>
<dbReference type="SUPFAM" id="SSF69322">
    <property type="entry name" value="Tricorn protease domain 2"/>
    <property type="match status" value="1"/>
</dbReference>
<accession>A0ABV8EUN8</accession>
<dbReference type="EMBL" id="JBHSBC010000003">
    <property type="protein sequence ID" value="MFC3979425.1"/>
    <property type="molecule type" value="Genomic_DNA"/>
</dbReference>
<evidence type="ECO:0000313" key="1">
    <source>
        <dbReference type="EMBL" id="MFC3979425.1"/>
    </source>
</evidence>
<proteinExistence type="predicted"/>
<evidence type="ECO:0000313" key="2">
    <source>
        <dbReference type="Proteomes" id="UP001595698"/>
    </source>
</evidence>
<keyword evidence="2" id="KW-1185">Reference proteome</keyword>
<reference evidence="2" key="1">
    <citation type="journal article" date="2019" name="Int. J. Syst. Evol. Microbiol.">
        <title>The Global Catalogue of Microorganisms (GCM) 10K type strain sequencing project: providing services to taxonomists for standard genome sequencing and annotation.</title>
        <authorList>
            <consortium name="The Broad Institute Genomics Platform"/>
            <consortium name="The Broad Institute Genome Sequencing Center for Infectious Disease"/>
            <person name="Wu L."/>
            <person name="Ma J."/>
        </authorList>
    </citation>
    <scope>NUCLEOTIDE SEQUENCE [LARGE SCALE GENOMIC DNA]</scope>
    <source>
        <strain evidence="2">TBRC 7912</strain>
    </source>
</reference>
<organism evidence="1 2">
    <name type="scientific">Streptosporangium jomthongense</name>
    <dbReference type="NCBI Taxonomy" id="1193683"/>
    <lineage>
        <taxon>Bacteria</taxon>
        <taxon>Bacillati</taxon>
        <taxon>Actinomycetota</taxon>
        <taxon>Actinomycetes</taxon>
        <taxon>Streptosporangiales</taxon>
        <taxon>Streptosporangiaceae</taxon>
        <taxon>Streptosporangium</taxon>
    </lineage>
</organism>
<dbReference type="Gene3D" id="2.130.10.10">
    <property type="entry name" value="YVTN repeat-like/Quinoprotein amine dehydrogenase"/>
    <property type="match status" value="2"/>
</dbReference>
<gene>
    <name evidence="1" type="ORF">ACFOYY_04790</name>
</gene>
<dbReference type="RefSeq" id="WP_386188157.1">
    <property type="nucleotide sequence ID" value="NZ_JBHSBC010000003.1"/>
</dbReference>
<comment type="caution">
    <text evidence="1">The sequence shown here is derived from an EMBL/GenBank/DDBJ whole genome shotgun (WGS) entry which is preliminary data.</text>
</comment>
<sequence length="449" mass="47431">MTAFAILSVVVAGSVCVTTAGSGARQRSAAASRVALAGVSLRENNPELSLILGATAMRLDPDPLVRAALMDGIMATRQQQLAGSADIWAAALSADGRLAFTSDNGRGVRVRPLPDRRSVRDEVYMPASFLLKDAAAGEVALSLDGKVALIDTANVWDPPVEIWDLTKPKKPRHSATFEGGQPEGDVESLTITPDGRTALVNRTDSETDVGHVLVLDITDRSHPVKVASLSSKKTGSGRLGVDATDKVAVIVGKDGAVVWDITDPSKPKETASIRRPGTAEWRSVALGPEGDVMVVGTGDGAVVWDLPSGGDPVQRGAFSQGTGPVDMMSAVSDRHTVLIRQGIYSVALWEITDPSHPFKVAQLGGVDSFARSVALSRNGMTAFVGVNQGSGIWWNLAEISGDPLRDLCRGGAAPSGFILDKDKWDRYVGEGWADHFGDRTFFQPCSDPL</sequence>
<evidence type="ECO:0008006" key="3">
    <source>
        <dbReference type="Google" id="ProtNLM"/>
    </source>
</evidence>
<protein>
    <recommendedName>
        <fullName evidence="3">WD40 repeat domain-containing protein</fullName>
    </recommendedName>
</protein>
<name>A0ABV8EUN8_9ACTN</name>